<evidence type="ECO:0000313" key="2">
    <source>
        <dbReference type="EMBL" id="GAA1706967.1"/>
    </source>
</evidence>
<dbReference type="CDD" id="cd04301">
    <property type="entry name" value="NAT_SF"/>
    <property type="match status" value="1"/>
</dbReference>
<dbReference type="PROSITE" id="PS51186">
    <property type="entry name" value="GNAT"/>
    <property type="match status" value="1"/>
</dbReference>
<dbReference type="SUPFAM" id="SSF55729">
    <property type="entry name" value="Acyl-CoA N-acyltransferases (Nat)"/>
    <property type="match status" value="1"/>
</dbReference>
<dbReference type="InterPro" id="IPR000182">
    <property type="entry name" value="GNAT_dom"/>
</dbReference>
<keyword evidence="3" id="KW-1185">Reference proteome</keyword>
<organism evidence="2 3">
    <name type="scientific">Kribbella yunnanensis</name>
    <dbReference type="NCBI Taxonomy" id="190194"/>
    <lineage>
        <taxon>Bacteria</taxon>
        <taxon>Bacillati</taxon>
        <taxon>Actinomycetota</taxon>
        <taxon>Actinomycetes</taxon>
        <taxon>Propionibacteriales</taxon>
        <taxon>Kribbellaceae</taxon>
        <taxon>Kribbella</taxon>
    </lineage>
</organism>
<name>A0ABN2IKS6_9ACTN</name>
<sequence>MAGDGSTGASQVELVVVRPQDDELIAAAIALGNTARATLGHLPFAAYDAAADKGTLLVGRVNANVVGYALYGRSFRRIRLTHLCVDPAARGNGIARLLVDEISRSNANYLGIRVRCRHDYGLGPMWITLGFRQLSERPGRGREAQPLIDWWRDHGYVDLYAADADAVLVKAAIDMNILRNWLVPSRPRHLESIALLEDHLSDRLRLFRTQALDAEIDAINGELRRQCMAKVQPLGAAPRNPERYTGLQILLQAAADLIVPGYPRTTQDERDLRHVAAAIAGELNVFVTLDADLGKALGPEAARHGLSILHPADVIVRIDELARAEAYRPIDLENTRYSQRLLGAGEDYLVQSLANLADGERPRTILSAARNVAVAGGERVGIFNPTGELSGYYGLRDRQSVLDIDSLRVTDAYIGDTLVRQLLFNLRQTARGRGARVLSIDGDHLQPRVRAAAIHDGFREHDGRLVAFVLDAVGDADVVGRAATEAARAAGLEAPSWITSRMLAIPAAEVEQNWWPAKLVDSELPTYLIPIRQAYSSNLLGVPPVLIQRDDTLGLNREHVYYRRPGTQRLQAPARILWYMSLGGQSAAEQAGVIACSQLHAVHVSDPEELHDRFRHLGVWSLDDVVAAARDGQAQALQFTSTEVFPRTVTLRRMSELAENLSLSCTAPQSPRALPSELFAAIYREGFTS</sequence>
<proteinExistence type="predicted"/>
<gene>
    <name evidence="2" type="ORF">GCM10009745_63540</name>
</gene>
<accession>A0ABN2IKS6</accession>
<dbReference type="InterPro" id="IPR016181">
    <property type="entry name" value="Acyl_CoA_acyltransferase"/>
</dbReference>
<comment type="caution">
    <text evidence="2">The sequence shown here is derived from an EMBL/GenBank/DDBJ whole genome shotgun (WGS) entry which is preliminary data.</text>
</comment>
<protein>
    <recommendedName>
        <fullName evidence="1">N-acetyltransferase domain-containing protein</fullName>
    </recommendedName>
</protein>
<dbReference type="EMBL" id="BAAANF010000021">
    <property type="protein sequence ID" value="GAA1706967.1"/>
    <property type="molecule type" value="Genomic_DNA"/>
</dbReference>
<dbReference type="Proteomes" id="UP001500280">
    <property type="component" value="Unassembled WGS sequence"/>
</dbReference>
<feature type="domain" description="N-acetyltransferase" evidence="1">
    <location>
        <begin position="15"/>
        <end position="152"/>
    </location>
</feature>
<evidence type="ECO:0000259" key="1">
    <source>
        <dbReference type="PROSITE" id="PS51186"/>
    </source>
</evidence>
<evidence type="ECO:0000313" key="3">
    <source>
        <dbReference type="Proteomes" id="UP001500280"/>
    </source>
</evidence>
<reference evidence="2 3" key="1">
    <citation type="journal article" date="2019" name="Int. J. Syst. Evol. Microbiol.">
        <title>The Global Catalogue of Microorganisms (GCM) 10K type strain sequencing project: providing services to taxonomists for standard genome sequencing and annotation.</title>
        <authorList>
            <consortium name="The Broad Institute Genomics Platform"/>
            <consortium name="The Broad Institute Genome Sequencing Center for Infectious Disease"/>
            <person name="Wu L."/>
            <person name="Ma J."/>
        </authorList>
    </citation>
    <scope>NUCLEOTIDE SEQUENCE [LARGE SCALE GENOMIC DNA]</scope>
    <source>
        <strain evidence="2 3">JCM 14307</strain>
    </source>
</reference>
<dbReference type="RefSeq" id="WP_344160123.1">
    <property type="nucleotide sequence ID" value="NZ_BAAANF010000021.1"/>
</dbReference>
<dbReference type="Pfam" id="PF13673">
    <property type="entry name" value="Acetyltransf_10"/>
    <property type="match status" value="1"/>
</dbReference>
<dbReference type="Gene3D" id="3.40.630.30">
    <property type="match status" value="1"/>
</dbReference>